<dbReference type="OrthoDB" id="1679378at2759"/>
<evidence type="ECO:0000313" key="3">
    <source>
        <dbReference type="Proteomes" id="UP000631114"/>
    </source>
</evidence>
<feature type="compositionally biased region" description="Low complexity" evidence="1">
    <location>
        <begin position="316"/>
        <end position="338"/>
    </location>
</feature>
<accession>A0A835MD26</accession>
<feature type="compositionally biased region" description="Low complexity" evidence="1">
    <location>
        <begin position="350"/>
        <end position="362"/>
    </location>
</feature>
<sequence length="438" mass="49754">KFLDQHTCEADDENKYAQATSPWVAKTLVDKIRDHPDTNQGISEKRDFCEFGVSISYYWGWSSRALMLEKINGNYEVGYQVVPEMCRQIEKSNLSIYDKRMLSMKSFEHGVVPNVLYMIKKREERYNNYEIRGVPETQYLAISHITGKKYNVEIQKQECSYIEWQMSGVPYVHAVTILRSRREPWSRYCSPYFSVEAFKATYVGYLYPLDNIEDWPEITLDKELILPPEVTTQLGRPRKQRIRADDEMPKSKKKCAKCQEECHNSRSCDARKKGEFGKKKKRKDGPQMQRQAPPMQEDAPPMQQRKGKKSKGAQTEQKVSQQQPPPQVQQQQEAQAQGRGRRGRGGKGRGAPVQEPQAEQPPGRGGRRRGAPVQEPQAPGRGGRGRPRGGRTGRGGNGRGMGRDFSGLYGLLFGDGNVETPSTPPVNANQRAGEPLTQ</sequence>
<reference evidence="2 3" key="1">
    <citation type="submission" date="2020-10" db="EMBL/GenBank/DDBJ databases">
        <title>The Coptis chinensis genome and diversification of protoberbering-type alkaloids.</title>
        <authorList>
            <person name="Wang B."/>
            <person name="Shu S."/>
            <person name="Song C."/>
            <person name="Liu Y."/>
        </authorList>
    </citation>
    <scope>NUCLEOTIDE SEQUENCE [LARGE SCALE GENOMIC DNA]</scope>
    <source>
        <strain evidence="2">HL-2020</strain>
        <tissue evidence="2">Leaf</tissue>
    </source>
</reference>
<dbReference type="Proteomes" id="UP000631114">
    <property type="component" value="Unassembled WGS sequence"/>
</dbReference>
<dbReference type="EMBL" id="JADFTS010000001">
    <property type="protein sequence ID" value="KAF9625192.1"/>
    <property type="molecule type" value="Genomic_DNA"/>
</dbReference>
<dbReference type="PANTHER" id="PTHR31973">
    <property type="entry name" value="POLYPROTEIN, PUTATIVE-RELATED"/>
    <property type="match status" value="1"/>
</dbReference>
<feature type="region of interest" description="Disordered" evidence="1">
    <location>
        <begin position="266"/>
        <end position="438"/>
    </location>
</feature>
<feature type="compositionally biased region" description="Basic and acidic residues" evidence="1">
    <location>
        <begin position="266"/>
        <end position="277"/>
    </location>
</feature>
<feature type="compositionally biased region" description="Polar residues" evidence="1">
    <location>
        <begin position="419"/>
        <end position="438"/>
    </location>
</feature>
<proteinExistence type="predicted"/>
<gene>
    <name evidence="2" type="ORF">IFM89_020112</name>
</gene>
<comment type="caution">
    <text evidence="2">The sequence shown here is derived from an EMBL/GenBank/DDBJ whole genome shotgun (WGS) entry which is preliminary data.</text>
</comment>
<name>A0A835MD26_9MAGN</name>
<feature type="non-terminal residue" evidence="2">
    <location>
        <position position="438"/>
    </location>
</feature>
<evidence type="ECO:0000313" key="2">
    <source>
        <dbReference type="EMBL" id="KAF9625192.1"/>
    </source>
</evidence>
<feature type="region of interest" description="Disordered" evidence="1">
    <location>
        <begin position="231"/>
        <end position="254"/>
    </location>
</feature>
<evidence type="ECO:0000256" key="1">
    <source>
        <dbReference type="SAM" id="MobiDB-lite"/>
    </source>
</evidence>
<organism evidence="2 3">
    <name type="scientific">Coptis chinensis</name>
    <dbReference type="NCBI Taxonomy" id="261450"/>
    <lineage>
        <taxon>Eukaryota</taxon>
        <taxon>Viridiplantae</taxon>
        <taxon>Streptophyta</taxon>
        <taxon>Embryophyta</taxon>
        <taxon>Tracheophyta</taxon>
        <taxon>Spermatophyta</taxon>
        <taxon>Magnoliopsida</taxon>
        <taxon>Ranunculales</taxon>
        <taxon>Ranunculaceae</taxon>
        <taxon>Coptidoideae</taxon>
        <taxon>Coptis</taxon>
    </lineage>
</organism>
<keyword evidence="3" id="KW-1185">Reference proteome</keyword>
<dbReference type="AlphaFoldDB" id="A0A835MD26"/>
<protein>
    <recommendedName>
        <fullName evidence="4">Transposase MuDR plant domain-containing protein</fullName>
    </recommendedName>
</protein>
<evidence type="ECO:0008006" key="4">
    <source>
        <dbReference type="Google" id="ProtNLM"/>
    </source>
</evidence>
<dbReference type="PANTHER" id="PTHR31973:SF187">
    <property type="entry name" value="MUTATOR TRANSPOSASE MUDRA PROTEIN"/>
    <property type="match status" value="1"/>
</dbReference>